<evidence type="ECO:0000313" key="2">
    <source>
        <dbReference type="Proteomes" id="UP000000644"/>
    </source>
</evidence>
<dbReference type="EMBL" id="CP000529">
    <property type="protein sequence ID" value="ABM36664.1"/>
    <property type="molecule type" value="Genomic_DNA"/>
</dbReference>
<accession>A1VLY6</accession>
<organism evidence="1 2">
    <name type="scientific">Polaromonas naphthalenivorans (strain CJ2)</name>
    <dbReference type="NCBI Taxonomy" id="365044"/>
    <lineage>
        <taxon>Bacteria</taxon>
        <taxon>Pseudomonadati</taxon>
        <taxon>Pseudomonadota</taxon>
        <taxon>Betaproteobacteria</taxon>
        <taxon>Burkholderiales</taxon>
        <taxon>Comamonadaceae</taxon>
        <taxon>Polaromonas</taxon>
    </lineage>
</organism>
<protein>
    <recommendedName>
        <fullName evidence="3">DUF2283 domain-containing protein</fullName>
    </recommendedName>
</protein>
<keyword evidence="2" id="KW-1185">Reference proteome</keyword>
<evidence type="ECO:0000313" key="1">
    <source>
        <dbReference type="EMBL" id="ABM36664.1"/>
    </source>
</evidence>
<dbReference type="STRING" id="365044.Pnap_1349"/>
<name>A1VLY6_POLNA</name>
<gene>
    <name evidence="1" type="ordered locus">Pnap_1349</name>
</gene>
<dbReference type="RefSeq" id="WP_011800755.1">
    <property type="nucleotide sequence ID" value="NC_008781.1"/>
</dbReference>
<dbReference type="OrthoDB" id="8908516at2"/>
<dbReference type="eggNOG" id="ENOG5033DTI">
    <property type="taxonomic scope" value="Bacteria"/>
</dbReference>
<evidence type="ECO:0008006" key="3">
    <source>
        <dbReference type="Google" id="ProtNLM"/>
    </source>
</evidence>
<dbReference type="InterPro" id="IPR019270">
    <property type="entry name" value="DUF2283"/>
</dbReference>
<dbReference type="HOGENOM" id="CLU_2879661_0_0_4"/>
<proteinExistence type="predicted"/>
<dbReference type="AlphaFoldDB" id="A1VLY6"/>
<dbReference type="KEGG" id="pna:Pnap_1349"/>
<sequence>MKSIYFENDDILQIRMSDKPIVREVSQDWHTNISYAEDGTIVEIVLLDAKKEGLLPVEFRKAA</sequence>
<dbReference type="Proteomes" id="UP000000644">
    <property type="component" value="Chromosome"/>
</dbReference>
<dbReference type="Pfam" id="PF10049">
    <property type="entry name" value="DUF2283"/>
    <property type="match status" value="1"/>
</dbReference>
<reference evidence="2" key="1">
    <citation type="journal article" date="2009" name="Environ. Microbiol.">
        <title>The genome of Polaromonas naphthalenivorans strain CJ2, isolated from coal tar-contaminated sediment, reveals physiological and metabolic versatility and evolution through extensive horizontal gene transfer.</title>
        <authorList>
            <person name="Yagi J.M."/>
            <person name="Sims D."/>
            <person name="Brettin T."/>
            <person name="Bruce D."/>
            <person name="Madsen E.L."/>
        </authorList>
    </citation>
    <scope>NUCLEOTIDE SEQUENCE [LARGE SCALE GENOMIC DNA]</scope>
    <source>
        <strain evidence="2">CJ2</strain>
    </source>
</reference>